<reference evidence="1" key="1">
    <citation type="submission" date="2019-10" db="EMBL/GenBank/DDBJ databases">
        <authorList>
            <consortium name="DOE Joint Genome Institute"/>
            <person name="Kuo A."/>
            <person name="Miyauchi S."/>
            <person name="Kiss E."/>
            <person name="Drula E."/>
            <person name="Kohler A."/>
            <person name="Sanchez-Garcia M."/>
            <person name="Andreopoulos B."/>
            <person name="Barry K.W."/>
            <person name="Bonito G."/>
            <person name="Buee M."/>
            <person name="Carver A."/>
            <person name="Chen C."/>
            <person name="Cichocki N."/>
            <person name="Clum A."/>
            <person name="Culley D."/>
            <person name="Crous P.W."/>
            <person name="Fauchery L."/>
            <person name="Girlanda M."/>
            <person name="Hayes R."/>
            <person name="Keri Z."/>
            <person name="Labutti K."/>
            <person name="Lipzen A."/>
            <person name="Lombard V."/>
            <person name="Magnuson J."/>
            <person name="Maillard F."/>
            <person name="Morin E."/>
            <person name="Murat C."/>
            <person name="Nolan M."/>
            <person name="Ohm R."/>
            <person name="Pangilinan J."/>
            <person name="Pereira M."/>
            <person name="Perotto S."/>
            <person name="Peter M."/>
            <person name="Riley R."/>
            <person name="Sitrit Y."/>
            <person name="Stielow B."/>
            <person name="Szollosi G."/>
            <person name="Zifcakova L."/>
            <person name="Stursova M."/>
            <person name="Spatafora J.W."/>
            <person name="Tedersoo L."/>
            <person name="Vaario L.-M."/>
            <person name="Yamada A."/>
            <person name="Yan M."/>
            <person name="Wang P."/>
            <person name="Xu J."/>
            <person name="Bruns T."/>
            <person name="Baldrian P."/>
            <person name="Vilgalys R."/>
            <person name="Henrissat B."/>
            <person name="Grigoriev I.V."/>
            <person name="Hibbett D."/>
            <person name="Nagy L.G."/>
            <person name="Martin F.M."/>
        </authorList>
    </citation>
    <scope>NUCLEOTIDE SEQUENCE</scope>
    <source>
        <strain evidence="1">P2</strain>
    </source>
</reference>
<comment type="caution">
    <text evidence="1">The sequence shown here is derived from an EMBL/GenBank/DDBJ whole genome shotgun (WGS) entry which is preliminary data.</text>
</comment>
<reference evidence="1" key="2">
    <citation type="journal article" date="2020" name="Nat. Commun.">
        <title>Large-scale genome sequencing of mycorrhizal fungi provides insights into the early evolution of symbiotic traits.</title>
        <authorList>
            <person name="Miyauchi S."/>
            <person name="Kiss E."/>
            <person name="Kuo A."/>
            <person name="Drula E."/>
            <person name="Kohler A."/>
            <person name="Sanchez-Garcia M."/>
            <person name="Morin E."/>
            <person name="Andreopoulos B."/>
            <person name="Barry K.W."/>
            <person name="Bonito G."/>
            <person name="Buee M."/>
            <person name="Carver A."/>
            <person name="Chen C."/>
            <person name="Cichocki N."/>
            <person name="Clum A."/>
            <person name="Culley D."/>
            <person name="Crous P.W."/>
            <person name="Fauchery L."/>
            <person name="Girlanda M."/>
            <person name="Hayes R.D."/>
            <person name="Keri Z."/>
            <person name="LaButti K."/>
            <person name="Lipzen A."/>
            <person name="Lombard V."/>
            <person name="Magnuson J."/>
            <person name="Maillard F."/>
            <person name="Murat C."/>
            <person name="Nolan M."/>
            <person name="Ohm R.A."/>
            <person name="Pangilinan J."/>
            <person name="Pereira M.F."/>
            <person name="Perotto S."/>
            <person name="Peter M."/>
            <person name="Pfister S."/>
            <person name="Riley R."/>
            <person name="Sitrit Y."/>
            <person name="Stielow J.B."/>
            <person name="Szollosi G."/>
            <person name="Zifcakova L."/>
            <person name="Stursova M."/>
            <person name="Spatafora J.W."/>
            <person name="Tedersoo L."/>
            <person name="Vaario L.M."/>
            <person name="Yamada A."/>
            <person name="Yan M."/>
            <person name="Wang P."/>
            <person name="Xu J."/>
            <person name="Bruns T."/>
            <person name="Baldrian P."/>
            <person name="Vilgalys R."/>
            <person name="Dunand C."/>
            <person name="Henrissat B."/>
            <person name="Grigoriev I.V."/>
            <person name="Hibbett D."/>
            <person name="Nagy L.G."/>
            <person name="Martin F.M."/>
        </authorList>
    </citation>
    <scope>NUCLEOTIDE SEQUENCE</scope>
    <source>
        <strain evidence="1">P2</strain>
    </source>
</reference>
<name>A0ACB6Z8F1_THEGA</name>
<feature type="non-terminal residue" evidence="1">
    <location>
        <position position="474"/>
    </location>
</feature>
<organism evidence="1 2">
    <name type="scientific">Thelephora ganbajun</name>
    <name type="common">Ganba fungus</name>
    <dbReference type="NCBI Taxonomy" id="370292"/>
    <lineage>
        <taxon>Eukaryota</taxon>
        <taxon>Fungi</taxon>
        <taxon>Dikarya</taxon>
        <taxon>Basidiomycota</taxon>
        <taxon>Agaricomycotina</taxon>
        <taxon>Agaricomycetes</taxon>
        <taxon>Thelephorales</taxon>
        <taxon>Thelephoraceae</taxon>
        <taxon>Thelephora</taxon>
    </lineage>
</organism>
<gene>
    <name evidence="1" type="ORF">BDM02DRAFT_3100793</name>
</gene>
<accession>A0ACB6Z8F1</accession>
<dbReference type="Proteomes" id="UP000886501">
    <property type="component" value="Unassembled WGS sequence"/>
</dbReference>
<proteinExistence type="predicted"/>
<dbReference type="EMBL" id="MU118076">
    <property type="protein sequence ID" value="KAF9645837.1"/>
    <property type="molecule type" value="Genomic_DNA"/>
</dbReference>
<sequence>MDRLIVRPLKQSHISTVIVIDALDECKDEEPASAILSVLGQFVSQIPKVKFFVTGRPEPRIREGFRLPLLAEATGVFVLHEVEASQVNSDILLFFGHNFSELKGRRRGLDDWPSSEQLDLLCERAAGFFVYAVATVKFIDHKNNNPKKQLERILQLPTSSVHEGKVRLGQNTTLDSLYMSIIQQAFDDDDSEGDSMVRSALGAVILAANPLSPSTIAALLGIDPEDVFLRLSSIHSLLILQDDFDSPVRPFHKSFPDFIVDPTRCINERFHISPPSHHPELLAGCLELMNQRLEKNMCNLPDGAANREVDDLRERAERHLDPALRYACKSWHKHLIDGHTVRTPEVASAFRQFLEKKLLFWLEVLSVLGAAREAVDALDVAAKLLEIISTSCPHIYHSALPLCPRKSIVRSLYEPHARPLARIVHGLSDSWESKSADVEGHEYMSMTFSSDGRFFACGMVNLGIHIWKESPTGY</sequence>
<evidence type="ECO:0000313" key="2">
    <source>
        <dbReference type="Proteomes" id="UP000886501"/>
    </source>
</evidence>
<protein>
    <submittedName>
        <fullName evidence="1">Uncharacterized protein</fullName>
    </submittedName>
</protein>
<evidence type="ECO:0000313" key="1">
    <source>
        <dbReference type="EMBL" id="KAF9645837.1"/>
    </source>
</evidence>
<keyword evidence="2" id="KW-1185">Reference proteome</keyword>